<comment type="catalytic activity">
    <reaction evidence="6">
        <text>5-amino-1-(5-phospho-D-ribosyl)imidazole-4-carboxylate + L-aspartate + ATP = (2S)-2-[5-amino-1-(5-phospho-beta-D-ribosyl)imidazole-4-carboxamido]succinate + ADP + phosphate + 2 H(+)</text>
        <dbReference type="Rhea" id="RHEA:22628"/>
        <dbReference type="ChEBI" id="CHEBI:15378"/>
        <dbReference type="ChEBI" id="CHEBI:29991"/>
        <dbReference type="ChEBI" id="CHEBI:30616"/>
        <dbReference type="ChEBI" id="CHEBI:43474"/>
        <dbReference type="ChEBI" id="CHEBI:58443"/>
        <dbReference type="ChEBI" id="CHEBI:77657"/>
        <dbReference type="ChEBI" id="CHEBI:456216"/>
        <dbReference type="EC" id="6.3.2.6"/>
    </reaction>
</comment>
<dbReference type="PANTHER" id="PTHR43700:SF1">
    <property type="entry name" value="PHOSPHORIBOSYLAMINOIMIDAZOLE-SUCCINOCARBOXAMIDE SYNTHASE"/>
    <property type="match status" value="1"/>
</dbReference>
<gene>
    <name evidence="6" type="primary">purC</name>
    <name evidence="8" type="ORF">ACFSBX_04365</name>
</gene>
<dbReference type="SUPFAM" id="SSF56104">
    <property type="entry name" value="SAICAR synthase-like"/>
    <property type="match status" value="1"/>
</dbReference>
<dbReference type="AlphaFoldDB" id="A0ABD6CKK8"/>
<evidence type="ECO:0000256" key="4">
    <source>
        <dbReference type="ARBA" id="ARBA00022755"/>
    </source>
</evidence>
<evidence type="ECO:0000313" key="8">
    <source>
        <dbReference type="EMBL" id="MFD1598187.1"/>
    </source>
</evidence>
<evidence type="ECO:0000256" key="6">
    <source>
        <dbReference type="HAMAP-Rule" id="MF_00137"/>
    </source>
</evidence>
<evidence type="ECO:0000256" key="1">
    <source>
        <dbReference type="ARBA" id="ARBA00004672"/>
    </source>
</evidence>
<keyword evidence="4 6" id="KW-0658">Purine biosynthesis</keyword>
<keyword evidence="3 6" id="KW-0547">Nucleotide-binding</keyword>
<organism evidence="8 9">
    <name type="scientific">Halobellus rarus</name>
    <dbReference type="NCBI Taxonomy" id="1126237"/>
    <lineage>
        <taxon>Archaea</taxon>
        <taxon>Methanobacteriati</taxon>
        <taxon>Methanobacteriota</taxon>
        <taxon>Stenosarchaea group</taxon>
        <taxon>Halobacteria</taxon>
        <taxon>Halobacteriales</taxon>
        <taxon>Haloferacaceae</taxon>
        <taxon>Halobellus</taxon>
    </lineage>
</organism>
<dbReference type="Gene3D" id="3.30.200.20">
    <property type="entry name" value="Phosphorylase Kinase, domain 1"/>
    <property type="match status" value="1"/>
</dbReference>
<dbReference type="GO" id="GO:0006189">
    <property type="term" value="P:'de novo' IMP biosynthetic process"/>
    <property type="evidence" value="ECO:0007669"/>
    <property type="project" value="UniProtKB-UniRule"/>
</dbReference>
<dbReference type="PANTHER" id="PTHR43700">
    <property type="entry name" value="PHOSPHORIBOSYLAMINOIMIDAZOLE-SUCCINOCARBOXAMIDE SYNTHASE"/>
    <property type="match status" value="1"/>
</dbReference>
<comment type="caution">
    <text evidence="8">The sequence shown here is derived from an EMBL/GenBank/DDBJ whole genome shotgun (WGS) entry which is preliminary data.</text>
</comment>
<accession>A0ABD6CKK8</accession>
<dbReference type="RefSeq" id="WP_256420190.1">
    <property type="nucleotide sequence ID" value="NZ_JANHDI010000001.1"/>
</dbReference>
<dbReference type="NCBIfam" id="NF010566">
    <property type="entry name" value="PRK13959.1-4"/>
    <property type="match status" value="1"/>
</dbReference>
<evidence type="ECO:0000313" key="9">
    <source>
        <dbReference type="Proteomes" id="UP001597085"/>
    </source>
</evidence>
<dbReference type="GO" id="GO:0005524">
    <property type="term" value="F:ATP binding"/>
    <property type="evidence" value="ECO:0007669"/>
    <property type="project" value="UniProtKB-KW"/>
</dbReference>
<feature type="domain" description="SAICAR synthetase/ADE2 N-terminal" evidence="7">
    <location>
        <begin position="22"/>
        <end position="285"/>
    </location>
</feature>
<evidence type="ECO:0000256" key="5">
    <source>
        <dbReference type="ARBA" id="ARBA00022840"/>
    </source>
</evidence>
<keyword evidence="2 6" id="KW-0436">Ligase</keyword>
<evidence type="ECO:0000259" key="7">
    <source>
        <dbReference type="Pfam" id="PF01259"/>
    </source>
</evidence>
<comment type="pathway">
    <text evidence="1 6">Purine metabolism; IMP biosynthesis via de novo pathway; 5-amino-1-(5-phospho-D-ribosyl)imidazole-4-carboxamide from 5-amino-1-(5-phospho-D-ribosyl)imidazole-4-carboxylate: step 1/2.</text>
</comment>
<dbReference type="EMBL" id="JBHUDK010000003">
    <property type="protein sequence ID" value="MFD1598187.1"/>
    <property type="molecule type" value="Genomic_DNA"/>
</dbReference>
<dbReference type="EC" id="6.3.2.6" evidence="6"/>
<dbReference type="Proteomes" id="UP001597085">
    <property type="component" value="Unassembled WGS sequence"/>
</dbReference>
<protein>
    <recommendedName>
        <fullName evidence="6">Phosphoribosylaminoimidazole-succinocarboxamide synthase</fullName>
        <ecNumber evidence="6">6.3.2.6</ecNumber>
    </recommendedName>
    <alternativeName>
        <fullName evidence="6">SAICAR synthetase</fullName>
    </alternativeName>
</protein>
<dbReference type="GO" id="GO:0004639">
    <property type="term" value="F:phosphoribosylaminoimidazolesuccinocarboxamide synthase activity"/>
    <property type="evidence" value="ECO:0007669"/>
    <property type="project" value="UniProtKB-UniRule"/>
</dbReference>
<dbReference type="Pfam" id="PF01259">
    <property type="entry name" value="SAICAR_synt"/>
    <property type="match status" value="1"/>
</dbReference>
<dbReference type="Gene3D" id="3.30.470.20">
    <property type="entry name" value="ATP-grasp fold, B domain"/>
    <property type="match status" value="1"/>
</dbReference>
<reference evidence="8 9" key="1">
    <citation type="journal article" date="2019" name="Int. J. Syst. Evol. Microbiol.">
        <title>The Global Catalogue of Microorganisms (GCM) 10K type strain sequencing project: providing services to taxonomists for standard genome sequencing and annotation.</title>
        <authorList>
            <consortium name="The Broad Institute Genomics Platform"/>
            <consortium name="The Broad Institute Genome Sequencing Center for Infectious Disease"/>
            <person name="Wu L."/>
            <person name="Ma J."/>
        </authorList>
    </citation>
    <scope>NUCLEOTIDE SEQUENCE [LARGE SCALE GENOMIC DNA]</scope>
    <source>
        <strain evidence="8 9">CGMCC 1.12121</strain>
    </source>
</reference>
<evidence type="ECO:0000256" key="3">
    <source>
        <dbReference type="ARBA" id="ARBA00022741"/>
    </source>
</evidence>
<dbReference type="InterPro" id="IPR028923">
    <property type="entry name" value="SAICAR_synt/ADE2_N"/>
</dbReference>
<name>A0ABD6CKK8_9EURY</name>
<keyword evidence="9" id="KW-1185">Reference proteome</keyword>
<sequence>MTSVKEFRVETEPTATELGRGRFVFTDQYSVFDWGEMPDHVPKKGASLCTMGAFNFDRLAEADVPTHYVGVYDPEPDADAVDSDTADPVALADCAAPPTEMAIELTQVPDLPYLGDGAYDYDAYHDAAGENYLIPLEIVFRNTVPVGSSLRSRGSPTEYGLDADEWPEEVVDLPEPVVEFSTKYEEQDRYLSRQEADRIAGVADLDALGDLALAVNDALNRRAEERRFVHEDGKIECLYHDGEIKVADVVGTFDENRFSYGGQEISKEVVRQYYKRTDPEWVEAVSDAKSRAREAGVADWRTLCERSPESLPADVLDAVSDLYAAGTNAYIGTEWFDAPDIEDAVDAVRDL</sequence>
<keyword evidence="5 6" id="KW-0067">ATP-binding</keyword>
<evidence type="ECO:0000256" key="2">
    <source>
        <dbReference type="ARBA" id="ARBA00022598"/>
    </source>
</evidence>
<dbReference type="HAMAP" id="MF_00137">
    <property type="entry name" value="SAICAR_synth"/>
    <property type="match status" value="1"/>
</dbReference>
<comment type="similarity">
    <text evidence="6">Belongs to the SAICAR synthetase family.</text>
</comment>
<proteinExistence type="inferred from homology"/>